<keyword evidence="2" id="KW-1185">Reference proteome</keyword>
<reference evidence="2" key="1">
    <citation type="submission" date="2017-06" db="EMBL/GenBank/DDBJ databases">
        <title>Genome analysis of Fimbriiglobus ruber SP5, the first member of the order Planctomycetales with confirmed chitinolytic capability.</title>
        <authorList>
            <person name="Ravin N.V."/>
            <person name="Rakitin A.L."/>
            <person name="Ivanova A.A."/>
            <person name="Beletsky A.V."/>
            <person name="Kulichevskaya I.S."/>
            <person name="Mardanov A.V."/>
            <person name="Dedysh S.N."/>
        </authorList>
    </citation>
    <scope>NUCLEOTIDE SEQUENCE [LARGE SCALE GENOMIC DNA]</scope>
    <source>
        <strain evidence="2">SP5</strain>
    </source>
</reference>
<evidence type="ECO:0008006" key="3">
    <source>
        <dbReference type="Google" id="ProtNLM"/>
    </source>
</evidence>
<dbReference type="Proteomes" id="UP000214646">
    <property type="component" value="Unassembled WGS sequence"/>
</dbReference>
<dbReference type="AlphaFoldDB" id="A0A225DTP9"/>
<dbReference type="OrthoDB" id="231509at2"/>
<evidence type="ECO:0000313" key="2">
    <source>
        <dbReference type="Proteomes" id="UP000214646"/>
    </source>
</evidence>
<sequence length="508" mass="56116">MTYSLHLLAIAATLGGTRSAASPPVRRDAEEALAPAWTALVQLVRDFAAAAASPAASFALEQQLRDRLRELGRVGLEWAYNHIEPEGVDALPSHVVFEAAPYTRLGRKTPQVVATLFGKVSLWRTGYRPTQRTGDPTLFPRAHQLGIVAGATPAVAERAAYDQSEAGATQRRTLRRLRDDHGLTWGVKTLRGVVERVAAGMAAGRHDEQVANVLELLEQAWVGTGPHKPVLSVGRDGISFGRPVRGGTVFEVATAVTVTVMNRRGRRLGTVYLAHTPESKQGTMSRNLTRLVTAVLQAWERPRPRLCYVTDAGDNEAAYDATVLRPMRHPRTGDRLAWVRVVDYYHASERLWAMAGALFGPGRQAQTWVRRMQTLLKRPNGIRRVLNSVSVHRSRQTRKGKRRTVFDKAYNYLLRKRTPFLRSAAYRRVGIPCGRGVTEAACKTIVTQRLKLSGMRWTKGGAQTILDLRVLNLSGVWAEAYQRLLGGVQSVHVPTYAAKVPDDLKIAA</sequence>
<evidence type="ECO:0000313" key="1">
    <source>
        <dbReference type="EMBL" id="OWK41918.1"/>
    </source>
</evidence>
<organism evidence="1 2">
    <name type="scientific">Fimbriiglobus ruber</name>
    <dbReference type="NCBI Taxonomy" id="1908690"/>
    <lineage>
        <taxon>Bacteria</taxon>
        <taxon>Pseudomonadati</taxon>
        <taxon>Planctomycetota</taxon>
        <taxon>Planctomycetia</taxon>
        <taxon>Gemmatales</taxon>
        <taxon>Gemmataceae</taxon>
        <taxon>Fimbriiglobus</taxon>
    </lineage>
</organism>
<dbReference type="EMBL" id="NIDE01000005">
    <property type="protein sequence ID" value="OWK41918.1"/>
    <property type="molecule type" value="Genomic_DNA"/>
</dbReference>
<name>A0A225DTP9_9BACT</name>
<comment type="caution">
    <text evidence="1">The sequence shown here is derived from an EMBL/GenBank/DDBJ whole genome shotgun (WGS) entry which is preliminary data.</text>
</comment>
<dbReference type="RefSeq" id="WP_088255138.1">
    <property type="nucleotide sequence ID" value="NZ_NIDE01000005.1"/>
</dbReference>
<proteinExistence type="predicted"/>
<protein>
    <recommendedName>
        <fullName evidence="3">Mobile element protein</fullName>
    </recommendedName>
</protein>
<accession>A0A225DTP9</accession>
<gene>
    <name evidence="1" type="ORF">FRUB_03996</name>
</gene>